<dbReference type="RefSeq" id="XP_006694427.1">
    <property type="nucleotide sequence ID" value="XM_006694364.1"/>
</dbReference>
<organism evidence="3">
    <name type="scientific">Chaetomium thermophilum (strain DSM 1495 / CBS 144.50 / IMI 039719)</name>
    <name type="common">Thermochaetoides thermophila</name>
    <dbReference type="NCBI Taxonomy" id="759272"/>
    <lineage>
        <taxon>Eukaryota</taxon>
        <taxon>Fungi</taxon>
        <taxon>Dikarya</taxon>
        <taxon>Ascomycota</taxon>
        <taxon>Pezizomycotina</taxon>
        <taxon>Sordariomycetes</taxon>
        <taxon>Sordariomycetidae</taxon>
        <taxon>Sordariales</taxon>
        <taxon>Chaetomiaceae</taxon>
        <taxon>Thermochaetoides</taxon>
    </lineage>
</organism>
<evidence type="ECO:0000256" key="1">
    <source>
        <dbReference type="SAM" id="MobiDB-lite"/>
    </source>
</evidence>
<dbReference type="Proteomes" id="UP000008066">
    <property type="component" value="Unassembled WGS sequence"/>
</dbReference>
<proteinExistence type="predicted"/>
<evidence type="ECO:0000313" key="2">
    <source>
        <dbReference type="EMBL" id="EGS20278.1"/>
    </source>
</evidence>
<keyword evidence="3" id="KW-1185">Reference proteome</keyword>
<feature type="region of interest" description="Disordered" evidence="1">
    <location>
        <begin position="15"/>
        <end position="38"/>
    </location>
</feature>
<dbReference type="GeneID" id="18258055"/>
<name>G0S8S5_CHATD</name>
<dbReference type="OrthoDB" id="406838at2759"/>
<evidence type="ECO:0000313" key="3">
    <source>
        <dbReference type="Proteomes" id="UP000008066"/>
    </source>
</evidence>
<dbReference type="SUPFAM" id="SSF89372">
    <property type="entry name" value="Fucose-specific lectin"/>
    <property type="match status" value="1"/>
</dbReference>
<reference evidence="2 3" key="1">
    <citation type="journal article" date="2011" name="Cell">
        <title>Insight into structure and assembly of the nuclear pore complex by utilizing the genome of a eukaryotic thermophile.</title>
        <authorList>
            <person name="Amlacher S."/>
            <person name="Sarges P."/>
            <person name="Flemming D."/>
            <person name="van Noort V."/>
            <person name="Kunze R."/>
            <person name="Devos D.P."/>
            <person name="Arumugam M."/>
            <person name="Bork P."/>
            <person name="Hurt E."/>
        </authorList>
    </citation>
    <scope>NUCLEOTIDE SEQUENCE [LARGE SCALE GENOMIC DNA]</scope>
    <source>
        <strain evidence="3">DSM 1495 / CBS 144.50 / IMI 039719</strain>
    </source>
</reference>
<sequence>MKFLLFALPILAQPFNPSPRTGTATGTPPRDHGGFLPKRKNRTCKLKYLDNSGKWSSWADVGGELDSVPASCSRKRDNYHIFCKGTDGQI</sequence>
<dbReference type="HOGENOM" id="CLU_2440651_0_0_1"/>
<dbReference type="EMBL" id="GL988042">
    <property type="protein sequence ID" value="EGS20278.1"/>
    <property type="molecule type" value="Genomic_DNA"/>
</dbReference>
<dbReference type="KEGG" id="cthr:CTHT_0040170"/>
<accession>G0S8S5</accession>
<dbReference type="AlphaFoldDB" id="G0S8S5"/>
<protein>
    <submittedName>
        <fullName evidence="2">Uncharacterized protein</fullName>
    </submittedName>
</protein>
<feature type="compositionally biased region" description="Low complexity" evidence="1">
    <location>
        <begin position="18"/>
        <end position="28"/>
    </location>
</feature>
<gene>
    <name evidence="2" type="ORF">CTHT_0040170</name>
</gene>